<keyword evidence="4" id="KW-1185">Reference proteome</keyword>
<protein>
    <recommendedName>
        <fullName evidence="2">Zinc finger CGNR domain-containing protein</fullName>
    </recommendedName>
</protein>
<dbReference type="Pfam" id="PF07336">
    <property type="entry name" value="ABATE"/>
    <property type="match status" value="1"/>
</dbReference>
<evidence type="ECO:0000313" key="4">
    <source>
        <dbReference type="Proteomes" id="UP000018851"/>
    </source>
</evidence>
<dbReference type="PATRIC" id="fig|1123269.5.peg.1643"/>
<sequence length="212" mass="22584">MAGDIALDLANTIHRRGTPCVVDHLGDADAILRWAAAAGVVDPGFSVAPLKRQALLATVHRLRGAVISAGTAIADGNPPPAPALDAIREIAARSLAGATLEGSPARLGFIGADRLLGPLAWAALDLLRGDELGRLKRCEAEDCRWLFLDRSRNGSRRWCDTATCGAAHAKRANADDALVQTPPEAGDATHQERAADTGRWQPRWSRAARKRR</sequence>
<dbReference type="HOGENOM" id="CLU_087298_3_1_5"/>
<gene>
    <name evidence="3" type="ORF">NX02_08385</name>
</gene>
<dbReference type="PANTHER" id="PTHR35525:SF3">
    <property type="entry name" value="BLL6575 PROTEIN"/>
    <property type="match status" value="1"/>
</dbReference>
<dbReference type="eggNOG" id="COG5516">
    <property type="taxonomic scope" value="Bacteria"/>
</dbReference>
<dbReference type="Gene3D" id="1.10.3300.10">
    <property type="entry name" value="Jann2411-like domain"/>
    <property type="match status" value="1"/>
</dbReference>
<dbReference type="STRING" id="1123269.NX02_08385"/>
<evidence type="ECO:0000259" key="2">
    <source>
        <dbReference type="Pfam" id="PF11706"/>
    </source>
</evidence>
<reference evidence="3 4" key="1">
    <citation type="submission" date="2013-07" db="EMBL/GenBank/DDBJ databases">
        <title>Completed genome of Sphingomonas sanxanigenens NX02.</title>
        <authorList>
            <person name="Ma T."/>
            <person name="Huang H."/>
            <person name="Wu M."/>
            <person name="Li X."/>
            <person name="Li G."/>
        </authorList>
    </citation>
    <scope>NUCLEOTIDE SEQUENCE [LARGE SCALE GENOMIC DNA]</scope>
    <source>
        <strain evidence="3 4">NX02</strain>
    </source>
</reference>
<organism evidence="3 4">
    <name type="scientific">Sphingomonas sanxanigenens DSM 19645 = NX02</name>
    <dbReference type="NCBI Taxonomy" id="1123269"/>
    <lineage>
        <taxon>Bacteria</taxon>
        <taxon>Pseudomonadati</taxon>
        <taxon>Pseudomonadota</taxon>
        <taxon>Alphaproteobacteria</taxon>
        <taxon>Sphingomonadales</taxon>
        <taxon>Sphingomonadaceae</taxon>
        <taxon>Sphingomonas</taxon>
    </lineage>
</organism>
<dbReference type="Pfam" id="PF11706">
    <property type="entry name" value="zf-CGNR"/>
    <property type="match status" value="1"/>
</dbReference>
<dbReference type="KEGG" id="ssan:NX02_08385"/>
<name>W0ACJ1_9SPHN</name>
<dbReference type="AlphaFoldDB" id="W0ACJ1"/>
<dbReference type="InterPro" id="IPR021005">
    <property type="entry name" value="Znf_CGNR"/>
</dbReference>
<evidence type="ECO:0000313" key="3">
    <source>
        <dbReference type="EMBL" id="AHE53400.1"/>
    </source>
</evidence>
<proteinExistence type="predicted"/>
<dbReference type="Proteomes" id="UP000018851">
    <property type="component" value="Chromosome"/>
</dbReference>
<dbReference type="EMBL" id="CP006644">
    <property type="protein sequence ID" value="AHE53400.1"/>
    <property type="molecule type" value="Genomic_DNA"/>
</dbReference>
<evidence type="ECO:0000256" key="1">
    <source>
        <dbReference type="SAM" id="MobiDB-lite"/>
    </source>
</evidence>
<feature type="domain" description="Zinc finger CGNR" evidence="2">
    <location>
        <begin position="134"/>
        <end position="172"/>
    </location>
</feature>
<feature type="compositionally biased region" description="Basic and acidic residues" evidence="1">
    <location>
        <begin position="187"/>
        <end position="196"/>
    </location>
</feature>
<feature type="region of interest" description="Disordered" evidence="1">
    <location>
        <begin position="175"/>
        <end position="212"/>
    </location>
</feature>
<dbReference type="SUPFAM" id="SSF160904">
    <property type="entry name" value="Jann2411-like"/>
    <property type="match status" value="1"/>
</dbReference>
<accession>W0ACJ1</accession>
<dbReference type="PANTHER" id="PTHR35525">
    <property type="entry name" value="BLL6575 PROTEIN"/>
    <property type="match status" value="1"/>
</dbReference>
<dbReference type="InterPro" id="IPR010852">
    <property type="entry name" value="ABATE"/>
</dbReference>
<dbReference type="InterPro" id="IPR023286">
    <property type="entry name" value="ABATE_dom_sf"/>
</dbReference>